<feature type="transmembrane region" description="Helical" evidence="1">
    <location>
        <begin position="228"/>
        <end position="250"/>
    </location>
</feature>
<keyword evidence="1" id="KW-0812">Transmembrane</keyword>
<keyword evidence="1" id="KW-1133">Transmembrane helix</keyword>
<feature type="transmembrane region" description="Helical" evidence="1">
    <location>
        <begin position="361"/>
        <end position="380"/>
    </location>
</feature>
<feature type="transmembrane region" description="Helical" evidence="1">
    <location>
        <begin position="202"/>
        <end position="221"/>
    </location>
</feature>
<evidence type="ECO:0000256" key="1">
    <source>
        <dbReference type="SAM" id="Phobius"/>
    </source>
</evidence>
<feature type="transmembrane region" description="Helical" evidence="1">
    <location>
        <begin position="330"/>
        <end position="355"/>
    </location>
</feature>
<comment type="caution">
    <text evidence="2">The sequence shown here is derived from an EMBL/GenBank/DDBJ whole genome shotgun (WGS) entry which is preliminary data.</text>
</comment>
<reference evidence="3" key="1">
    <citation type="journal article" date="2019" name="Int. J. Syst. Evol. Microbiol.">
        <title>The Global Catalogue of Microorganisms (GCM) 10K type strain sequencing project: providing services to taxonomists for standard genome sequencing and annotation.</title>
        <authorList>
            <consortium name="The Broad Institute Genomics Platform"/>
            <consortium name="The Broad Institute Genome Sequencing Center for Infectious Disease"/>
            <person name="Wu L."/>
            <person name="Ma J."/>
        </authorList>
    </citation>
    <scope>NUCLEOTIDE SEQUENCE [LARGE SCALE GENOMIC DNA]</scope>
    <source>
        <strain evidence="3">CGMCC 4.7329</strain>
    </source>
</reference>
<protein>
    <recommendedName>
        <fullName evidence="4">Integral membrane protein</fullName>
    </recommendedName>
</protein>
<dbReference type="EMBL" id="BMNE01000004">
    <property type="protein sequence ID" value="GGN86032.1"/>
    <property type="molecule type" value="Genomic_DNA"/>
</dbReference>
<gene>
    <name evidence="2" type="ORF">GCM10011610_40940</name>
</gene>
<evidence type="ECO:0000313" key="2">
    <source>
        <dbReference type="EMBL" id="GGN86032.1"/>
    </source>
</evidence>
<proteinExistence type="predicted"/>
<evidence type="ECO:0008006" key="4">
    <source>
        <dbReference type="Google" id="ProtNLM"/>
    </source>
</evidence>
<sequence>MLVVATGLFTLTAVVAGYLRAEVLDTDHYVDTMAPLADDPVVQNAVADALTRTVMARLDVGSEASGLVESVDDAENRGPLVAALVRSLPSMLVARSEELVRDAATVVVRSDAFPRLWDAANRQAHRGLVAAVTGVDTGVVRIADGVISISLDQMLDEVGDELDSRGFALADRVVDLRSEFVIIESDELAMAQRAVRLLDRTAIVLEVAALACAIGAVLLAGNGFQRRAVLGVAASVLMAMVVLAVVLLIARDVYLDHGAAHVISAEVARTVFDTLLLPLRVSMRVVAVLGALAALGAFLAGPSAPAAWVRTTADRVLDRLRRGERGPVSGFVAANIGWLRYAVLIAAATVLVFWAYPTARVAVLIAVVAGVALLALEIVAGPRRVLSPDR</sequence>
<feature type="transmembrane region" description="Helical" evidence="1">
    <location>
        <begin position="285"/>
        <end position="309"/>
    </location>
</feature>
<evidence type="ECO:0000313" key="3">
    <source>
        <dbReference type="Proteomes" id="UP000658127"/>
    </source>
</evidence>
<accession>A0ABQ2KKF2</accession>
<keyword evidence="1" id="KW-0472">Membrane</keyword>
<keyword evidence="3" id="KW-1185">Reference proteome</keyword>
<name>A0ABQ2KKF2_9NOCA</name>
<dbReference type="Proteomes" id="UP000658127">
    <property type="component" value="Unassembled WGS sequence"/>
</dbReference>
<organism evidence="2 3">
    <name type="scientific">Nocardia rhizosphaerihabitans</name>
    <dbReference type="NCBI Taxonomy" id="1691570"/>
    <lineage>
        <taxon>Bacteria</taxon>
        <taxon>Bacillati</taxon>
        <taxon>Actinomycetota</taxon>
        <taxon>Actinomycetes</taxon>
        <taxon>Mycobacteriales</taxon>
        <taxon>Nocardiaceae</taxon>
        <taxon>Nocardia</taxon>
    </lineage>
</organism>